<protein>
    <recommendedName>
        <fullName evidence="3">Lipoprotein</fullName>
    </recommendedName>
</protein>
<gene>
    <name evidence="1" type="ORF">FB4_2777</name>
</gene>
<keyword evidence="2" id="KW-1185">Reference proteome</keyword>
<proteinExistence type="predicted"/>
<dbReference type="Proteomes" id="UP000004324">
    <property type="component" value="Unassembled WGS sequence"/>
</dbReference>
<name>I9LGG4_9FIRM</name>
<sequence length="167" mass="18362" precursor="true">MQKIGKWIILLSIIPVFLLLTGCSSSKERQATSHTTTQEDRIQILEKGLVEDNEKWVLLDKGAGGTLSYAPGSVMKDKDGNVSVFVRTIPNKPGAKVGIITVDLAKEKGFFKDTNKIRVIETIVLDAQGKALGAQPTNSDWTDVSEVTDKDAKANFEKLFSDLKSYF</sequence>
<dbReference type="PROSITE" id="PS51257">
    <property type="entry name" value="PROKAR_LIPOPROTEIN"/>
    <property type="match status" value="1"/>
</dbReference>
<evidence type="ECO:0000313" key="1">
    <source>
        <dbReference type="EMBL" id="EIW19594.1"/>
    </source>
</evidence>
<dbReference type="OrthoDB" id="2946936at2"/>
<reference evidence="1 2" key="1">
    <citation type="journal article" date="2012" name="J. Bacteriol.">
        <title>Draft Genome Sequences for Two Metal-Reducing Pelosinus fermentans Strains Isolated from a Cr(VI)-Contaminated Site and for Type Strain R7.</title>
        <authorList>
            <person name="Brown S.D."/>
            <person name="Podar M."/>
            <person name="Klingeman D.M."/>
            <person name="Johnson C.M."/>
            <person name="Yang Z.K."/>
            <person name="Utturkar S.M."/>
            <person name="Land M.L."/>
            <person name="Mosher J.J."/>
            <person name="Hurt R.A.Jr."/>
            <person name="Phelps T.J."/>
            <person name="Palumbo A.V."/>
            <person name="Arkin A.P."/>
            <person name="Hazen T.C."/>
            <person name="Elias D.A."/>
        </authorList>
    </citation>
    <scope>NUCLEOTIDE SEQUENCE [LARGE SCALE GENOMIC DNA]</scope>
    <source>
        <strain evidence="1 2">B4</strain>
    </source>
</reference>
<evidence type="ECO:0000313" key="2">
    <source>
        <dbReference type="Proteomes" id="UP000004324"/>
    </source>
</evidence>
<organism evidence="1 2">
    <name type="scientific">Pelosinus fermentans B4</name>
    <dbReference type="NCBI Taxonomy" id="1149862"/>
    <lineage>
        <taxon>Bacteria</taxon>
        <taxon>Bacillati</taxon>
        <taxon>Bacillota</taxon>
        <taxon>Negativicutes</taxon>
        <taxon>Selenomonadales</taxon>
        <taxon>Sporomusaceae</taxon>
        <taxon>Pelosinus</taxon>
    </lineage>
</organism>
<dbReference type="AlphaFoldDB" id="I9LGG4"/>
<comment type="caution">
    <text evidence="1">The sequence shown here is derived from an EMBL/GenBank/DDBJ whole genome shotgun (WGS) entry which is preliminary data.</text>
</comment>
<evidence type="ECO:0008006" key="3">
    <source>
        <dbReference type="Google" id="ProtNLM"/>
    </source>
</evidence>
<accession>I9LGG4</accession>
<dbReference type="PATRIC" id="fig|1149862.3.peg.1328"/>
<dbReference type="EMBL" id="AKVJ01000017">
    <property type="protein sequence ID" value="EIW19594.1"/>
    <property type="molecule type" value="Genomic_DNA"/>
</dbReference>
<dbReference type="RefSeq" id="WP_007932484.1">
    <property type="nucleotide sequence ID" value="NZ_AKVJ01000017.1"/>
</dbReference>